<dbReference type="AlphaFoldDB" id="A4CBJ3"/>
<dbReference type="EMBL" id="AAOH01000005">
    <property type="protein sequence ID" value="EAR27730.1"/>
    <property type="molecule type" value="Genomic_DNA"/>
</dbReference>
<comment type="caution">
    <text evidence="3">The sequence shown here is derived from an EMBL/GenBank/DDBJ whole genome shotgun (WGS) entry which is preliminary data.</text>
</comment>
<feature type="transmembrane region" description="Helical" evidence="1">
    <location>
        <begin position="72"/>
        <end position="90"/>
    </location>
</feature>
<keyword evidence="1" id="KW-1133">Transmembrane helix</keyword>
<feature type="transmembrane region" description="Helical" evidence="1">
    <location>
        <begin position="193"/>
        <end position="213"/>
    </location>
</feature>
<proteinExistence type="predicted"/>
<accession>A4CBJ3</accession>
<feature type="transmembrane region" description="Helical" evidence="1">
    <location>
        <begin position="164"/>
        <end position="181"/>
    </location>
</feature>
<keyword evidence="1" id="KW-0812">Transmembrane</keyword>
<dbReference type="GO" id="GO:0004175">
    <property type="term" value="F:endopeptidase activity"/>
    <property type="evidence" value="ECO:0007669"/>
    <property type="project" value="UniProtKB-ARBA"/>
</dbReference>
<feature type="domain" description="CAAX prenyl protease 2/Lysostaphin resistance protein A-like" evidence="2">
    <location>
        <begin position="104"/>
        <end position="195"/>
    </location>
</feature>
<keyword evidence="4" id="KW-1185">Reference proteome</keyword>
<gene>
    <name evidence="3" type="ORF">PTD2_17950</name>
</gene>
<keyword evidence="1" id="KW-0472">Membrane</keyword>
<dbReference type="eggNOG" id="COG1266">
    <property type="taxonomic scope" value="Bacteria"/>
</dbReference>
<dbReference type="RefSeq" id="WP_009839562.1">
    <property type="nucleotide sequence ID" value="NZ_CH959301.1"/>
</dbReference>
<evidence type="ECO:0000313" key="4">
    <source>
        <dbReference type="Proteomes" id="UP000006201"/>
    </source>
</evidence>
<feature type="transmembrane region" description="Helical" evidence="1">
    <location>
        <begin position="102"/>
        <end position="120"/>
    </location>
</feature>
<evidence type="ECO:0000256" key="1">
    <source>
        <dbReference type="SAM" id="Phobius"/>
    </source>
</evidence>
<dbReference type="STRING" id="87626.PTD2_17950"/>
<dbReference type="Pfam" id="PF02517">
    <property type="entry name" value="Rce1-like"/>
    <property type="match status" value="1"/>
</dbReference>
<protein>
    <submittedName>
        <fullName evidence="3">Putative intracellular septation protein</fullName>
    </submittedName>
</protein>
<evidence type="ECO:0000259" key="2">
    <source>
        <dbReference type="Pfam" id="PF02517"/>
    </source>
</evidence>
<dbReference type="InterPro" id="IPR003675">
    <property type="entry name" value="Rce1/LyrA-like_dom"/>
</dbReference>
<dbReference type="GO" id="GO:0080120">
    <property type="term" value="P:CAAX-box protein maturation"/>
    <property type="evidence" value="ECO:0007669"/>
    <property type="project" value="UniProtKB-ARBA"/>
</dbReference>
<feature type="transmembrane region" description="Helical" evidence="1">
    <location>
        <begin position="31"/>
        <end position="49"/>
    </location>
</feature>
<feature type="transmembrane region" description="Helical" evidence="1">
    <location>
        <begin position="7"/>
        <end position="25"/>
    </location>
</feature>
<dbReference type="HOGENOM" id="CLU_090980_0_0_6"/>
<dbReference type="Proteomes" id="UP000006201">
    <property type="component" value="Unassembled WGS sequence"/>
</dbReference>
<reference evidence="3 4" key="1">
    <citation type="submission" date="2006-02" db="EMBL/GenBank/DDBJ databases">
        <authorList>
            <person name="Moran M.A."/>
            <person name="Kjelleberg S."/>
            <person name="Egan S."/>
            <person name="Saunders N."/>
            <person name="Thomas T."/>
            <person name="Ferriera S."/>
            <person name="Johnson J."/>
            <person name="Kravitz S."/>
            <person name="Halpern A."/>
            <person name="Remington K."/>
            <person name="Beeson K."/>
            <person name="Tran B."/>
            <person name="Rogers Y.-H."/>
            <person name="Friedman R."/>
            <person name="Venter J.C."/>
        </authorList>
    </citation>
    <scope>NUCLEOTIDE SEQUENCE [LARGE SCALE GENOMIC DNA]</scope>
    <source>
        <strain evidence="3 4">D2</strain>
    </source>
</reference>
<evidence type="ECO:0000313" key="3">
    <source>
        <dbReference type="EMBL" id="EAR27730.1"/>
    </source>
</evidence>
<name>A4CBJ3_9GAMM</name>
<dbReference type="OrthoDB" id="9805801at2"/>
<organism evidence="3 4">
    <name type="scientific">Pseudoalteromonas tunicata D2</name>
    <dbReference type="NCBI Taxonomy" id="87626"/>
    <lineage>
        <taxon>Bacteria</taxon>
        <taxon>Pseudomonadati</taxon>
        <taxon>Pseudomonadota</taxon>
        <taxon>Gammaproteobacteria</taxon>
        <taxon>Alteromonadales</taxon>
        <taxon>Pseudoalteromonadaceae</taxon>
        <taxon>Pseudoalteromonas</taxon>
    </lineage>
</organism>
<sequence length="215" mass="25174">MNYSYYRWFELIAVFIVLPLIGYLMKDQLKLLLIPTLLLLTVWCCFLLLKDPKFKRFRLTNVAQLSVAKKRILTFFSAGVVFSCAFYALLNQEKWFQLPLESPLNWLMLIVFYPLVSVMPQELIYRTYFFHRYKKIIPDKRWRILLSASTFSLAHIIYDNWVAVLLSFAGGLMFAYTYAHSRSTFACVVEHSIWGLWLFSLGLGQYLDSGAIVST</sequence>